<keyword evidence="5" id="KW-1185">Reference proteome</keyword>
<dbReference type="Proteomes" id="UP000663880">
    <property type="component" value="Unassembled WGS sequence"/>
</dbReference>
<protein>
    <recommendedName>
        <fullName evidence="3">LITAF domain-containing protein</fullName>
    </recommendedName>
</protein>
<evidence type="ECO:0000256" key="1">
    <source>
        <dbReference type="SAM" id="MobiDB-lite"/>
    </source>
</evidence>
<dbReference type="OrthoDB" id="5599753at2759"/>
<sequence length="310" mass="34856">MENINRQTNSEDNNPTSSQEIQTTQDNDDSSIVSNELVTNTVDFTSTETEQTMSHILPNRNVEILPISKQPTTSIPLLIFSRPTSVVMQNPMALSFKNSINNKTIITPETISNQPQTLFLLTLAKLNESSISLAFANNRKISILLSNTLKKENKSNLPELSPPDSITSAPPSYSFVLRQINARRRPRLMGTFIPSPSFITHPPPPNYAAAFDIYMDSTLPTPTTRVYHFGFTSMPVICTECGYTGMTMVRTKVTLCTHLCAFVLCIFCCWICAPLPYVLRSCKDVYHYCRNCRNYLGMYCPTNPDNHPYS</sequence>
<accession>A0A821W5M4</accession>
<dbReference type="SMART" id="SM00714">
    <property type="entry name" value="LITAF"/>
    <property type="match status" value="1"/>
</dbReference>
<keyword evidence="2" id="KW-0472">Membrane</keyword>
<keyword evidence="2" id="KW-1133">Transmembrane helix</keyword>
<evidence type="ECO:0000259" key="3">
    <source>
        <dbReference type="PROSITE" id="PS51837"/>
    </source>
</evidence>
<gene>
    <name evidence="4" type="ORF">PMACD_LOCUS12872</name>
</gene>
<evidence type="ECO:0000256" key="2">
    <source>
        <dbReference type="SAM" id="Phobius"/>
    </source>
</evidence>
<dbReference type="Pfam" id="PF10601">
    <property type="entry name" value="zf-LITAF-like"/>
    <property type="match status" value="1"/>
</dbReference>
<feature type="transmembrane region" description="Helical" evidence="2">
    <location>
        <begin position="255"/>
        <end position="279"/>
    </location>
</feature>
<feature type="domain" description="LITAF" evidence="3">
    <location>
        <begin position="217"/>
        <end position="301"/>
    </location>
</feature>
<feature type="region of interest" description="Disordered" evidence="1">
    <location>
        <begin position="1"/>
        <end position="33"/>
    </location>
</feature>
<evidence type="ECO:0000313" key="5">
    <source>
        <dbReference type="Proteomes" id="UP000663880"/>
    </source>
</evidence>
<proteinExistence type="predicted"/>
<evidence type="ECO:0000313" key="4">
    <source>
        <dbReference type="EMBL" id="CAF4919295.1"/>
    </source>
</evidence>
<reference evidence="4" key="1">
    <citation type="submission" date="2021-02" db="EMBL/GenBank/DDBJ databases">
        <authorList>
            <person name="Steward A R."/>
        </authorList>
    </citation>
    <scope>NUCLEOTIDE SEQUENCE</scope>
</reference>
<organism evidence="4 5">
    <name type="scientific">Pieris macdunnoughi</name>
    <dbReference type="NCBI Taxonomy" id="345717"/>
    <lineage>
        <taxon>Eukaryota</taxon>
        <taxon>Metazoa</taxon>
        <taxon>Ecdysozoa</taxon>
        <taxon>Arthropoda</taxon>
        <taxon>Hexapoda</taxon>
        <taxon>Insecta</taxon>
        <taxon>Pterygota</taxon>
        <taxon>Neoptera</taxon>
        <taxon>Endopterygota</taxon>
        <taxon>Lepidoptera</taxon>
        <taxon>Glossata</taxon>
        <taxon>Ditrysia</taxon>
        <taxon>Papilionoidea</taxon>
        <taxon>Pieridae</taxon>
        <taxon>Pierinae</taxon>
        <taxon>Pieris</taxon>
    </lineage>
</organism>
<keyword evidence="2" id="KW-0812">Transmembrane</keyword>
<dbReference type="PROSITE" id="PS51837">
    <property type="entry name" value="LITAF"/>
    <property type="match status" value="1"/>
</dbReference>
<comment type="caution">
    <text evidence="4">The sequence shown here is derived from an EMBL/GenBank/DDBJ whole genome shotgun (WGS) entry which is preliminary data.</text>
</comment>
<dbReference type="AlphaFoldDB" id="A0A821W5M4"/>
<dbReference type="EMBL" id="CAJOBZ010000053">
    <property type="protein sequence ID" value="CAF4919295.1"/>
    <property type="molecule type" value="Genomic_DNA"/>
</dbReference>
<name>A0A821W5M4_9NEOP</name>
<dbReference type="InterPro" id="IPR006629">
    <property type="entry name" value="LITAF"/>
</dbReference>